<proteinExistence type="predicted"/>
<gene>
    <name evidence="1" type="ORF">A2751_03325</name>
</gene>
<accession>A0A1F5NKJ4</accession>
<evidence type="ECO:0000313" key="2">
    <source>
        <dbReference type="Proteomes" id="UP000176864"/>
    </source>
</evidence>
<reference evidence="1 2" key="1">
    <citation type="journal article" date="2016" name="Nat. Commun.">
        <title>Thousands of microbial genomes shed light on interconnected biogeochemical processes in an aquifer system.</title>
        <authorList>
            <person name="Anantharaman K."/>
            <person name="Brown C.T."/>
            <person name="Hug L.A."/>
            <person name="Sharon I."/>
            <person name="Castelle C.J."/>
            <person name="Probst A.J."/>
            <person name="Thomas B.C."/>
            <person name="Singh A."/>
            <person name="Wilkins M.J."/>
            <person name="Karaoz U."/>
            <person name="Brodie E.L."/>
            <person name="Williams K.H."/>
            <person name="Hubbard S.S."/>
            <person name="Banfield J.F."/>
        </authorList>
    </citation>
    <scope>NUCLEOTIDE SEQUENCE [LARGE SCALE GENOMIC DNA]</scope>
</reference>
<dbReference type="Proteomes" id="UP000176864">
    <property type="component" value="Unassembled WGS sequence"/>
</dbReference>
<protein>
    <submittedName>
        <fullName evidence="1">Uncharacterized protein</fullName>
    </submittedName>
</protein>
<sequence>MSERGEEYQNWEPKANFPETFPSKALILEMDKEQAFSDNPVPGGKYDKALKKYNEFWAAATDADIEEYAVVKSEATAGDYTDLKAMAERKRDEAKKALRMEIVPAKSIFEKTMGELADDKKVFEDLDRTMGTGDPQ</sequence>
<organism evidence="1 2">
    <name type="scientific">Candidatus Doudnabacteria bacterium RIFCSPHIGHO2_01_FULL_46_14</name>
    <dbReference type="NCBI Taxonomy" id="1817824"/>
    <lineage>
        <taxon>Bacteria</taxon>
        <taxon>Candidatus Doudnaibacteriota</taxon>
    </lineage>
</organism>
<dbReference type="EMBL" id="MFEK01000014">
    <property type="protein sequence ID" value="OGE78165.1"/>
    <property type="molecule type" value="Genomic_DNA"/>
</dbReference>
<dbReference type="AlphaFoldDB" id="A0A1F5NKJ4"/>
<evidence type="ECO:0000313" key="1">
    <source>
        <dbReference type="EMBL" id="OGE78165.1"/>
    </source>
</evidence>
<comment type="caution">
    <text evidence="1">The sequence shown here is derived from an EMBL/GenBank/DDBJ whole genome shotgun (WGS) entry which is preliminary data.</text>
</comment>
<dbReference type="STRING" id="1817824.A2751_03325"/>
<name>A0A1F5NKJ4_9BACT</name>